<dbReference type="Pfam" id="PF00266">
    <property type="entry name" value="Aminotran_5"/>
    <property type="match status" value="1"/>
</dbReference>
<dbReference type="PANTHER" id="PTHR43586:SF8">
    <property type="entry name" value="CYSTEINE DESULFURASE 1, CHLOROPLASTIC"/>
    <property type="match status" value="1"/>
</dbReference>
<name>A0A939BRH1_9BACL</name>
<sequence length="412" mass="46538">MPTTELTRPAQTSVDWEAIRSLFQLSPDYIHLGTSQYFASHPKPVREAIDHHRRELDKNPVMYIVKHEQEYAKKAREAAAKYLRIDDPDQIALTDSTTMGLGTIYTGLNIQQGQEILTSEHNYYSQQEAIKRATERTGAGFREVTLYRDIHEVTEEEMVENIIKEVTDRTRVVGATWVHSSTGLKTPIAKLAQALAKINRHRDEENKVLLVVDGVHGFGIERESFAELGCDFLISGCHKWLYGPRGTGIIAATPEAWQHVYPVIPSFSETMYDIIKGEQQPKKVNGTHMSPGGFHAMEHYWALPSAFEFIESIGKDEVYQRVHELNRMCKEGLASMSHVNLVTPLDDHLSAGIIAFEVKGMTVKEVVKRLVEKKVIATEAPYLHSYARFTPGIYNTPEEIKQALDAVHSLKA</sequence>
<reference evidence="4" key="1">
    <citation type="submission" date="2021-01" db="EMBL/GenBank/DDBJ databases">
        <title>Genomic Encyclopedia of Type Strains, Phase IV (KMG-IV): sequencing the most valuable type-strain genomes for metagenomic binning, comparative biology and taxonomic classification.</title>
        <authorList>
            <person name="Goeker M."/>
        </authorList>
    </citation>
    <scope>NUCLEOTIDE SEQUENCE</scope>
    <source>
        <strain evidence="4">DSM 25523</strain>
    </source>
</reference>
<dbReference type="InterPro" id="IPR015421">
    <property type="entry name" value="PyrdxlP-dep_Trfase_major"/>
</dbReference>
<comment type="caution">
    <text evidence="4">The sequence shown here is derived from an EMBL/GenBank/DDBJ whole genome shotgun (WGS) entry which is preliminary data.</text>
</comment>
<evidence type="ECO:0000256" key="1">
    <source>
        <dbReference type="ARBA" id="ARBA00001933"/>
    </source>
</evidence>
<evidence type="ECO:0000313" key="4">
    <source>
        <dbReference type="EMBL" id="MBM7589458.1"/>
    </source>
</evidence>
<protein>
    <submittedName>
        <fullName evidence="4">Selenocysteine lyase/cysteine desulfurase</fullName>
    </submittedName>
</protein>
<keyword evidence="4" id="KW-0456">Lyase</keyword>
<evidence type="ECO:0000259" key="3">
    <source>
        <dbReference type="Pfam" id="PF00266"/>
    </source>
</evidence>
<evidence type="ECO:0000256" key="2">
    <source>
        <dbReference type="ARBA" id="ARBA00022898"/>
    </source>
</evidence>
<dbReference type="PANTHER" id="PTHR43586">
    <property type="entry name" value="CYSTEINE DESULFURASE"/>
    <property type="match status" value="1"/>
</dbReference>
<comment type="cofactor">
    <cofactor evidence="1">
        <name>pyridoxal 5'-phosphate</name>
        <dbReference type="ChEBI" id="CHEBI:597326"/>
    </cofactor>
</comment>
<dbReference type="SUPFAM" id="SSF53383">
    <property type="entry name" value="PLP-dependent transferases"/>
    <property type="match status" value="1"/>
</dbReference>
<dbReference type="InterPro" id="IPR015424">
    <property type="entry name" value="PyrdxlP-dep_Trfase"/>
</dbReference>
<proteinExistence type="predicted"/>
<dbReference type="Gene3D" id="3.40.640.10">
    <property type="entry name" value="Type I PLP-dependent aspartate aminotransferase-like (Major domain)"/>
    <property type="match status" value="1"/>
</dbReference>
<keyword evidence="2" id="KW-0663">Pyridoxal phosphate</keyword>
<evidence type="ECO:0000313" key="5">
    <source>
        <dbReference type="Proteomes" id="UP000717624"/>
    </source>
</evidence>
<dbReference type="GO" id="GO:0016829">
    <property type="term" value="F:lyase activity"/>
    <property type="evidence" value="ECO:0007669"/>
    <property type="project" value="UniProtKB-KW"/>
</dbReference>
<dbReference type="AlphaFoldDB" id="A0A939BRH1"/>
<dbReference type="InterPro" id="IPR000192">
    <property type="entry name" value="Aminotrans_V_dom"/>
</dbReference>
<gene>
    <name evidence="4" type="ORF">JOD01_001056</name>
</gene>
<feature type="domain" description="Aminotransferase class V" evidence="3">
    <location>
        <begin position="41"/>
        <end position="378"/>
    </location>
</feature>
<organism evidence="4 5">
    <name type="scientific">Brevibacillus fulvus</name>
    <dbReference type="NCBI Taxonomy" id="1125967"/>
    <lineage>
        <taxon>Bacteria</taxon>
        <taxon>Bacillati</taxon>
        <taxon>Bacillota</taxon>
        <taxon>Bacilli</taxon>
        <taxon>Bacillales</taxon>
        <taxon>Paenibacillaceae</taxon>
        <taxon>Brevibacillus</taxon>
    </lineage>
</organism>
<dbReference type="RefSeq" id="WP_204517168.1">
    <property type="nucleotide sequence ID" value="NZ_BAABIN010000015.1"/>
</dbReference>
<dbReference type="EMBL" id="JAFBEB010000002">
    <property type="protein sequence ID" value="MBM7589458.1"/>
    <property type="molecule type" value="Genomic_DNA"/>
</dbReference>
<dbReference type="Gene3D" id="3.90.1150.10">
    <property type="entry name" value="Aspartate Aminotransferase, domain 1"/>
    <property type="match status" value="1"/>
</dbReference>
<keyword evidence="5" id="KW-1185">Reference proteome</keyword>
<accession>A0A939BRH1</accession>
<dbReference type="InterPro" id="IPR015422">
    <property type="entry name" value="PyrdxlP-dep_Trfase_small"/>
</dbReference>
<dbReference type="Proteomes" id="UP000717624">
    <property type="component" value="Unassembled WGS sequence"/>
</dbReference>